<dbReference type="EMBL" id="CAADRA010000043">
    <property type="protein sequence ID" value="VFT77952.1"/>
    <property type="molecule type" value="Genomic_DNA"/>
</dbReference>
<accession>A0A485K4I6</accession>
<feature type="domain" description="Dienelactone hydrolase" evidence="1">
    <location>
        <begin position="15"/>
        <end position="229"/>
    </location>
</feature>
<gene>
    <name evidence="3" type="primary">Aste57867_728</name>
    <name evidence="2" type="ORF">As57867_000727</name>
    <name evidence="3" type="ORF">ASTE57867_728</name>
</gene>
<evidence type="ECO:0000313" key="4">
    <source>
        <dbReference type="Proteomes" id="UP000332933"/>
    </source>
</evidence>
<keyword evidence="4" id="KW-1185">Reference proteome</keyword>
<dbReference type="PANTHER" id="PTHR17630:SF44">
    <property type="entry name" value="PROTEIN AIM2"/>
    <property type="match status" value="1"/>
</dbReference>
<evidence type="ECO:0000313" key="3">
    <source>
        <dbReference type="EMBL" id="VFT77952.1"/>
    </source>
</evidence>
<dbReference type="AlphaFoldDB" id="A0A485K4I6"/>
<organism evidence="3 4">
    <name type="scientific">Aphanomyces stellatus</name>
    <dbReference type="NCBI Taxonomy" id="120398"/>
    <lineage>
        <taxon>Eukaryota</taxon>
        <taxon>Sar</taxon>
        <taxon>Stramenopiles</taxon>
        <taxon>Oomycota</taxon>
        <taxon>Saprolegniomycetes</taxon>
        <taxon>Saprolegniales</taxon>
        <taxon>Verrucalvaceae</taxon>
        <taxon>Aphanomyces</taxon>
    </lineage>
</organism>
<dbReference type="Gene3D" id="3.40.50.1820">
    <property type="entry name" value="alpha/beta hydrolase"/>
    <property type="match status" value="1"/>
</dbReference>
<evidence type="ECO:0000259" key="1">
    <source>
        <dbReference type="Pfam" id="PF01738"/>
    </source>
</evidence>
<sequence length="241" mass="26761">MGSTDVFFFDNPASDSCVLVFPDVFGVDSGRTKENCVKLSAQFKVVLIEVDALGGFPASATPWIWPFEGLRRLLAMFPIMKWIKARPFETTIRPKIEDTIQHLKTQHGVTKFAAIGYCWGAWMVAKYSTVEATDIVCGVSFHPSWRCEEVFNGTGSGANLALAVQVPQLVLSAIDDPNWLHPGGKVDKLLQKKPFASKVRLFSDVNHGWVNRGDLSDLVVAEAVRQAWDVEAVPFLQKHLQ</sequence>
<proteinExistence type="predicted"/>
<dbReference type="InterPro" id="IPR029058">
    <property type="entry name" value="AB_hydrolase_fold"/>
</dbReference>
<dbReference type="GO" id="GO:0016787">
    <property type="term" value="F:hydrolase activity"/>
    <property type="evidence" value="ECO:0007669"/>
    <property type="project" value="InterPro"/>
</dbReference>
<dbReference type="PANTHER" id="PTHR17630">
    <property type="entry name" value="DIENELACTONE HYDROLASE"/>
    <property type="match status" value="1"/>
</dbReference>
<dbReference type="InterPro" id="IPR002925">
    <property type="entry name" value="Dienelactn_hydro"/>
</dbReference>
<dbReference type="OrthoDB" id="17560at2759"/>
<dbReference type="Proteomes" id="UP000332933">
    <property type="component" value="Unassembled WGS sequence"/>
</dbReference>
<dbReference type="EMBL" id="VJMH01000043">
    <property type="protein sequence ID" value="KAF0719867.1"/>
    <property type="molecule type" value="Genomic_DNA"/>
</dbReference>
<evidence type="ECO:0000313" key="2">
    <source>
        <dbReference type="EMBL" id="KAF0719867.1"/>
    </source>
</evidence>
<reference evidence="2" key="2">
    <citation type="submission" date="2019-06" db="EMBL/GenBank/DDBJ databases">
        <title>Genomics analysis of Aphanomyces spp. identifies a new class of oomycete effector associated with host adaptation.</title>
        <authorList>
            <person name="Gaulin E."/>
        </authorList>
    </citation>
    <scope>NUCLEOTIDE SEQUENCE</scope>
    <source>
        <strain evidence="2">CBS 578.67</strain>
    </source>
</reference>
<name>A0A485K4I6_9STRA</name>
<dbReference type="Pfam" id="PF01738">
    <property type="entry name" value="DLH"/>
    <property type="match status" value="1"/>
</dbReference>
<reference evidence="3 4" key="1">
    <citation type="submission" date="2019-03" db="EMBL/GenBank/DDBJ databases">
        <authorList>
            <person name="Gaulin E."/>
            <person name="Dumas B."/>
        </authorList>
    </citation>
    <scope>NUCLEOTIDE SEQUENCE [LARGE SCALE GENOMIC DNA]</scope>
    <source>
        <strain evidence="3">CBS 568.67</strain>
    </source>
</reference>
<protein>
    <submittedName>
        <fullName evidence="3">Aste57867_728 protein</fullName>
    </submittedName>
</protein>
<dbReference type="SUPFAM" id="SSF53474">
    <property type="entry name" value="alpha/beta-Hydrolases"/>
    <property type="match status" value="1"/>
</dbReference>